<evidence type="ECO:0000256" key="11">
    <source>
        <dbReference type="ARBA" id="ARBA00080641"/>
    </source>
</evidence>
<evidence type="ECO:0000256" key="10">
    <source>
        <dbReference type="ARBA" id="ARBA00076938"/>
    </source>
</evidence>
<evidence type="ECO:0000259" key="12">
    <source>
        <dbReference type="Pfam" id="PF25574"/>
    </source>
</evidence>
<comment type="similarity">
    <text evidence="8">Belongs to the importin beta family. Importin beta-2 subfamily.</text>
</comment>
<evidence type="ECO:0000256" key="7">
    <source>
        <dbReference type="ARBA" id="ARBA00023242"/>
    </source>
</evidence>
<sequence length="462" mass="52358">MNGMIPHLNELIPYMINHLSDKKALVRAIICWTLSRYCHWVVSQPHELYLKSMMHELLKRILDPNKRVQEAACSAFATLEEEATTELVPYLGFILETLVFAFSKYQHKNLLILYDAIGTLADSVGHNLNKPEFINLLMPPLIQKWNALKDEDKDLFPLLECLSSVATALQSGFMPYAEPVFKRCISLVEQTLNQNIANSQSPDQFDAPDKDFMIVALDLLSGLAEGLTTFIESLINGSNTLQLLYQCMQDPLAEVRQSSFALLGDLTKACFQHVHPCIADFMPILAQNLNPDHISVCNNATWAIGEIAVKLGTEMQPYVPIILNQLVITMNRTNTPKTLLENTAITIGRLGYVCPQDVAPLLQQFVRMWCTSLRNIRDNDEKDSAFRGMCQMISLNPGGVVQDFIFFCDAIASWINPKEDLKDMFYKILHGFKNQVGEENWTRFTDQFPQQLKERLSTAYGI</sequence>
<evidence type="ECO:0000256" key="8">
    <source>
        <dbReference type="ARBA" id="ARBA00038423"/>
    </source>
</evidence>
<dbReference type="InterPro" id="IPR011989">
    <property type="entry name" value="ARM-like"/>
</dbReference>
<proteinExistence type="inferred from homology"/>
<comment type="subcellular location">
    <subcellularLocation>
        <location evidence="2">Cytoplasm</location>
    </subcellularLocation>
    <subcellularLocation>
        <location evidence="1">Nucleus</location>
    </subcellularLocation>
</comment>
<protein>
    <recommendedName>
        <fullName evidence="9">Transportin-1</fullName>
    </recommendedName>
    <alternativeName>
        <fullName evidence="10">Importin beta-2</fullName>
    </alternativeName>
    <alternativeName>
        <fullName evidence="11">Karyopherin beta-2</fullName>
    </alternativeName>
</protein>
<dbReference type="Pfam" id="PF25574">
    <property type="entry name" value="TPR_IMB1"/>
    <property type="match status" value="1"/>
</dbReference>
<evidence type="ECO:0000256" key="3">
    <source>
        <dbReference type="ARBA" id="ARBA00022448"/>
    </source>
</evidence>
<dbReference type="AlphaFoldDB" id="A0A2S2NGZ8"/>
<evidence type="ECO:0000313" key="13">
    <source>
        <dbReference type="EMBL" id="MBY16409.1"/>
    </source>
</evidence>
<dbReference type="FunFam" id="1.25.10.10:FF:000028">
    <property type="entry name" value="Transportin-1 isoform 1"/>
    <property type="match status" value="1"/>
</dbReference>
<name>A0A2S2NGZ8_SCHGA</name>
<dbReference type="InterPro" id="IPR016024">
    <property type="entry name" value="ARM-type_fold"/>
</dbReference>
<evidence type="ECO:0000256" key="9">
    <source>
        <dbReference type="ARBA" id="ARBA00067327"/>
    </source>
</evidence>
<dbReference type="InterPro" id="IPR058584">
    <property type="entry name" value="IMB1_TNPO1-like_TPR"/>
</dbReference>
<keyword evidence="4" id="KW-0963">Cytoplasm</keyword>
<reference evidence="13" key="1">
    <citation type="submission" date="2018-04" db="EMBL/GenBank/DDBJ databases">
        <title>Transcriptome of Schizaphis graminum biotype I.</title>
        <authorList>
            <person name="Scully E.D."/>
            <person name="Geib S.M."/>
            <person name="Palmer N.A."/>
            <person name="Koch K."/>
            <person name="Bradshaw J."/>
            <person name="Heng-Moss T."/>
            <person name="Sarath G."/>
        </authorList>
    </citation>
    <scope>NUCLEOTIDE SEQUENCE</scope>
</reference>
<dbReference type="SUPFAM" id="SSF48371">
    <property type="entry name" value="ARM repeat"/>
    <property type="match status" value="1"/>
</dbReference>
<dbReference type="GO" id="GO:0006606">
    <property type="term" value="P:protein import into nucleus"/>
    <property type="evidence" value="ECO:0007669"/>
    <property type="project" value="InterPro"/>
</dbReference>
<dbReference type="Gene3D" id="1.25.10.10">
    <property type="entry name" value="Leucine-rich Repeat Variant"/>
    <property type="match status" value="1"/>
</dbReference>
<dbReference type="EMBL" id="GGMR01003790">
    <property type="protein sequence ID" value="MBY16409.1"/>
    <property type="molecule type" value="Transcribed_RNA"/>
</dbReference>
<accession>A0A2S2NGZ8</accession>
<dbReference type="PANTHER" id="PTHR10527">
    <property type="entry name" value="IMPORTIN BETA"/>
    <property type="match status" value="1"/>
</dbReference>
<dbReference type="GO" id="GO:0031981">
    <property type="term" value="C:nuclear lumen"/>
    <property type="evidence" value="ECO:0007669"/>
    <property type="project" value="UniProtKB-ARBA"/>
</dbReference>
<evidence type="ECO:0000256" key="4">
    <source>
        <dbReference type="ARBA" id="ARBA00022490"/>
    </source>
</evidence>
<evidence type="ECO:0000256" key="2">
    <source>
        <dbReference type="ARBA" id="ARBA00004496"/>
    </source>
</evidence>
<evidence type="ECO:0000256" key="1">
    <source>
        <dbReference type="ARBA" id="ARBA00004123"/>
    </source>
</evidence>
<dbReference type="InterPro" id="IPR040122">
    <property type="entry name" value="Importin_beta"/>
</dbReference>
<feature type="domain" description="Importin subunit beta-1/Transportin-1-like TPR repeats" evidence="12">
    <location>
        <begin position="241"/>
        <end position="352"/>
    </location>
</feature>
<dbReference type="Pfam" id="PF13513">
    <property type="entry name" value="HEAT_EZ"/>
    <property type="match status" value="1"/>
</dbReference>
<evidence type="ECO:0000256" key="5">
    <source>
        <dbReference type="ARBA" id="ARBA00022737"/>
    </source>
</evidence>
<keyword evidence="7" id="KW-0539">Nucleus</keyword>
<keyword evidence="3" id="KW-0813">Transport</keyword>
<keyword evidence="6" id="KW-0653">Protein transport</keyword>
<dbReference type="GO" id="GO:0005737">
    <property type="term" value="C:cytoplasm"/>
    <property type="evidence" value="ECO:0007669"/>
    <property type="project" value="UniProtKB-SubCell"/>
</dbReference>
<gene>
    <name evidence="13" type="primary">TNPO1</name>
    <name evidence="13" type="ORF">g.150574</name>
</gene>
<organism evidence="13">
    <name type="scientific">Schizaphis graminum</name>
    <name type="common">Green bug aphid</name>
    <dbReference type="NCBI Taxonomy" id="13262"/>
    <lineage>
        <taxon>Eukaryota</taxon>
        <taxon>Metazoa</taxon>
        <taxon>Ecdysozoa</taxon>
        <taxon>Arthropoda</taxon>
        <taxon>Hexapoda</taxon>
        <taxon>Insecta</taxon>
        <taxon>Pterygota</taxon>
        <taxon>Neoptera</taxon>
        <taxon>Paraneoptera</taxon>
        <taxon>Hemiptera</taxon>
        <taxon>Sternorrhyncha</taxon>
        <taxon>Aphidomorpha</taxon>
        <taxon>Aphidoidea</taxon>
        <taxon>Aphididae</taxon>
        <taxon>Aphidini</taxon>
        <taxon>Schizaphis</taxon>
    </lineage>
</organism>
<keyword evidence="5" id="KW-0677">Repeat</keyword>
<evidence type="ECO:0000256" key="6">
    <source>
        <dbReference type="ARBA" id="ARBA00022927"/>
    </source>
</evidence>